<keyword evidence="5" id="KW-1185">Reference proteome</keyword>
<dbReference type="InterPro" id="IPR013589">
    <property type="entry name" value="Bac_transglu_N"/>
</dbReference>
<dbReference type="Proteomes" id="UP000185161">
    <property type="component" value="Chromosome"/>
</dbReference>
<evidence type="ECO:0000313" key="5">
    <source>
        <dbReference type="Proteomes" id="UP000185161"/>
    </source>
</evidence>
<dbReference type="PANTHER" id="PTHR33490">
    <property type="entry name" value="BLR5614 PROTEIN-RELATED"/>
    <property type="match status" value="1"/>
</dbReference>
<protein>
    <submittedName>
        <fullName evidence="2 3">Transglutaminase</fullName>
    </submittedName>
</protein>
<evidence type="ECO:0000313" key="6">
    <source>
        <dbReference type="Proteomes" id="UP000286681"/>
    </source>
</evidence>
<organism evidence="2 5">
    <name type="scientific">Sphingomonas koreensis</name>
    <dbReference type="NCBI Taxonomy" id="93064"/>
    <lineage>
        <taxon>Bacteria</taxon>
        <taxon>Pseudomonadati</taxon>
        <taxon>Pseudomonadota</taxon>
        <taxon>Alphaproteobacteria</taxon>
        <taxon>Sphingomonadales</taxon>
        <taxon>Sphingomonadaceae</taxon>
        <taxon>Sphingomonas</taxon>
    </lineage>
</organism>
<dbReference type="InterPro" id="IPR002931">
    <property type="entry name" value="Transglutaminase-like"/>
</dbReference>
<dbReference type="STRING" id="93064.BRX40_18175"/>
<dbReference type="EMBL" id="QQWO01000007">
    <property type="protein sequence ID" value="RSV03568.1"/>
    <property type="molecule type" value="Genomic_DNA"/>
</dbReference>
<dbReference type="EMBL" id="QQYZ01000005">
    <property type="protein sequence ID" value="RSY87428.1"/>
    <property type="molecule type" value="Genomic_DNA"/>
</dbReference>
<gene>
    <name evidence="2" type="ORF">BRX40_18175</name>
    <name evidence="3" type="ORF">CA257_10175</name>
    <name evidence="4" type="ORF">DAH66_07275</name>
</gene>
<reference evidence="6 7" key="3">
    <citation type="submission" date="2018-07" db="EMBL/GenBank/DDBJ databases">
        <title>Genomic and Epidemiologic Investigation of an Indolent Hospital Outbreak.</title>
        <authorList>
            <person name="Johnson R.C."/>
            <person name="Deming C."/>
            <person name="Conlan S."/>
            <person name="Zellmer C.J."/>
            <person name="Michelin A.V."/>
            <person name="Lee-Lin S."/>
            <person name="Thomas P.J."/>
            <person name="Park M."/>
            <person name="Weingarten R.A."/>
            <person name="Less J."/>
            <person name="Dekker J.P."/>
            <person name="Frank K.M."/>
            <person name="Musser K.A."/>
            <person name="Mcquiston J.R."/>
            <person name="Henderson D.K."/>
            <person name="Lau A.F."/>
            <person name="Palmore T.N."/>
            <person name="Segre J.A."/>
        </authorList>
    </citation>
    <scope>NUCLEOTIDE SEQUENCE [LARGE SCALE GENOMIC DNA]</scope>
    <source>
        <strain evidence="4 7">SK-CDC1_0717</strain>
        <strain evidence="3 6">SK-NIH.Env10_0317</strain>
    </source>
</reference>
<evidence type="ECO:0000313" key="2">
    <source>
        <dbReference type="EMBL" id="APR54085.1"/>
    </source>
</evidence>
<evidence type="ECO:0000313" key="7">
    <source>
        <dbReference type="Proteomes" id="UP000287746"/>
    </source>
</evidence>
<dbReference type="Proteomes" id="UP000286681">
    <property type="component" value="Unassembled WGS sequence"/>
</dbReference>
<name>A0A1L6JDW0_9SPHN</name>
<dbReference type="Pfam" id="PF01841">
    <property type="entry name" value="Transglut_core"/>
    <property type="match status" value="1"/>
</dbReference>
<evidence type="ECO:0000259" key="1">
    <source>
        <dbReference type="SMART" id="SM00460"/>
    </source>
</evidence>
<dbReference type="Pfam" id="PF08379">
    <property type="entry name" value="Bact_transglu_N"/>
    <property type="match status" value="1"/>
</dbReference>
<feature type="domain" description="Transglutaminase-like" evidence="1">
    <location>
        <begin position="159"/>
        <end position="221"/>
    </location>
</feature>
<sequence length="269" mass="28876">MRLAIEHHTQYRFSEPQSRLVQMLRLTPSDTIDQTVLSWRVDVDCDVRLRDTTDGFGNKVTMLYAEGPLESIDVTVAGQVLTTESNGLVRGSYEPLPEGLFLRETARTTTSAALSAFAEESRGACSGPLDCLHRWNIALAQRFPGVPDVPDTGLSAAQAFAKQLPSSRDLAHIFIAGARAISVPARYVSGYRQGANDACAPHGWAEAWVPDLGWVGFDPSAGISPDERYVRVAIGLDAPGAASIAGSRLGQGGEEMDVDLHVGRLGNDA</sequence>
<dbReference type="SUPFAM" id="SSF54001">
    <property type="entry name" value="Cysteine proteinases"/>
    <property type="match status" value="1"/>
</dbReference>
<proteinExistence type="predicted"/>
<dbReference type="KEGG" id="skr:BRX40_18175"/>
<reference evidence="5" key="2">
    <citation type="submission" date="2016-12" db="EMBL/GenBank/DDBJ databases">
        <title>Whole genome sequencing of Sphingomonas sp. ABOJV.</title>
        <authorList>
            <person name="Conlan S."/>
            <person name="Thomas P.J."/>
            <person name="Mullikin J."/>
            <person name="Palmore T.N."/>
            <person name="Frank K.M."/>
            <person name="Segre J.A."/>
        </authorList>
    </citation>
    <scope>NUCLEOTIDE SEQUENCE [LARGE SCALE GENOMIC DNA]</scope>
    <source>
        <strain evidence="5">ABOJV</strain>
    </source>
</reference>
<dbReference type="PANTHER" id="PTHR33490:SF6">
    <property type="entry name" value="SLL1049 PROTEIN"/>
    <property type="match status" value="1"/>
</dbReference>
<dbReference type="EMBL" id="CP018820">
    <property type="protein sequence ID" value="APR54085.1"/>
    <property type="molecule type" value="Genomic_DNA"/>
</dbReference>
<evidence type="ECO:0000313" key="4">
    <source>
        <dbReference type="EMBL" id="RSY87428.1"/>
    </source>
</evidence>
<dbReference type="InterPro" id="IPR038765">
    <property type="entry name" value="Papain-like_cys_pep_sf"/>
</dbReference>
<accession>A0A1L6JDW0</accession>
<dbReference type="AlphaFoldDB" id="A0A1L6JDW0"/>
<reference evidence="2" key="1">
    <citation type="submission" date="2016-12" db="EMBL/GenBank/DDBJ databases">
        <title>Whole genome sequencing of Sphingomonas koreensis.</title>
        <authorList>
            <person name="Conlan S."/>
            <person name="Thomas P.J."/>
            <person name="Mullikin J."/>
            <person name="Palmore T.N."/>
            <person name="Frank K.M."/>
            <person name="Segre J.A."/>
        </authorList>
    </citation>
    <scope>NUCLEOTIDE SEQUENCE</scope>
    <source>
        <strain evidence="2">ABOJV</strain>
    </source>
</reference>
<dbReference type="Gene3D" id="3.10.620.30">
    <property type="match status" value="1"/>
</dbReference>
<dbReference type="SMART" id="SM00460">
    <property type="entry name" value="TGc"/>
    <property type="match status" value="1"/>
</dbReference>
<dbReference type="Proteomes" id="UP000287746">
    <property type="component" value="Unassembled WGS sequence"/>
</dbReference>
<evidence type="ECO:0000313" key="3">
    <source>
        <dbReference type="EMBL" id="RSV03568.1"/>
    </source>
</evidence>
<dbReference type="RefSeq" id="WP_066574585.1">
    <property type="nucleotide sequence ID" value="NZ_CP018820.1"/>
</dbReference>
<dbReference type="GeneID" id="44134488"/>
<dbReference type="OrthoDB" id="9804023at2"/>